<keyword evidence="1" id="KW-0812">Transmembrane</keyword>
<organism evidence="2 3">
    <name type="scientific">Desulfocucumis palustris</name>
    <dbReference type="NCBI Taxonomy" id="1898651"/>
    <lineage>
        <taxon>Bacteria</taxon>
        <taxon>Bacillati</taxon>
        <taxon>Bacillota</taxon>
        <taxon>Clostridia</taxon>
        <taxon>Eubacteriales</taxon>
        <taxon>Desulfocucumaceae</taxon>
        <taxon>Desulfocucumis</taxon>
    </lineage>
</organism>
<dbReference type="AlphaFoldDB" id="A0A2L2XGS3"/>
<dbReference type="EMBL" id="BFAV01000162">
    <property type="protein sequence ID" value="GBF35395.1"/>
    <property type="molecule type" value="Genomic_DNA"/>
</dbReference>
<sequence>MINNPTGREKVLPAVFLFLLPLWIFFHFFMLPGYREYREARNEMQDVKNSRKIENTGDSAINREAALLGKARADWEELKTRYAGSGRQDTLIAHLGKLAREHNLTVHGIGCGRISTIDGIIVQPMEIKFKGRYDDVLAVSGELEKGNYCLEVKSVKFEQPEGNIQDNVENNNSISSPAENPEVIDSLNIMEAPVAAGLLINVYFLPDE</sequence>
<dbReference type="InterPro" id="IPR014717">
    <property type="entry name" value="Transl_elong_EF1B/ribsomal_bS6"/>
</dbReference>
<keyword evidence="1" id="KW-0472">Membrane</keyword>
<proteinExistence type="predicted"/>
<gene>
    <name evidence="2" type="ORF">DCCM_4518</name>
</gene>
<evidence type="ECO:0000313" key="3">
    <source>
        <dbReference type="Proteomes" id="UP000239549"/>
    </source>
</evidence>
<dbReference type="RefSeq" id="WP_104373467.1">
    <property type="nucleotide sequence ID" value="NZ_BFAV01000162.1"/>
</dbReference>
<keyword evidence="3" id="KW-1185">Reference proteome</keyword>
<evidence type="ECO:0000313" key="2">
    <source>
        <dbReference type="EMBL" id="GBF35395.1"/>
    </source>
</evidence>
<comment type="caution">
    <text evidence="2">The sequence shown here is derived from an EMBL/GenBank/DDBJ whole genome shotgun (WGS) entry which is preliminary data.</text>
</comment>
<evidence type="ECO:0008006" key="4">
    <source>
        <dbReference type="Google" id="ProtNLM"/>
    </source>
</evidence>
<dbReference type="Proteomes" id="UP000239549">
    <property type="component" value="Unassembled WGS sequence"/>
</dbReference>
<dbReference type="OrthoDB" id="1666432at2"/>
<name>A0A2L2XGS3_9FIRM</name>
<feature type="transmembrane region" description="Helical" evidence="1">
    <location>
        <begin position="12"/>
        <end position="31"/>
    </location>
</feature>
<protein>
    <recommendedName>
        <fullName evidence="4">Type IV pilus biogenesis protein PilO</fullName>
    </recommendedName>
</protein>
<evidence type="ECO:0000256" key="1">
    <source>
        <dbReference type="SAM" id="Phobius"/>
    </source>
</evidence>
<reference evidence="3" key="1">
    <citation type="submission" date="2018-02" db="EMBL/GenBank/DDBJ databases">
        <title>Genome sequence of Desulfocucumis palustris strain NAW-5.</title>
        <authorList>
            <person name="Watanabe M."/>
            <person name="Kojima H."/>
            <person name="Fukui M."/>
        </authorList>
    </citation>
    <scope>NUCLEOTIDE SEQUENCE [LARGE SCALE GENOMIC DNA]</scope>
    <source>
        <strain evidence="3">NAW-5</strain>
    </source>
</reference>
<accession>A0A2L2XGS3</accession>
<keyword evidence="1" id="KW-1133">Transmembrane helix</keyword>
<dbReference type="Gene3D" id="3.30.70.60">
    <property type="match status" value="1"/>
</dbReference>